<dbReference type="AlphaFoldDB" id="A0A6V7DYX6"/>
<organism evidence="1">
    <name type="scientific">Xanthomonas hortorum pv. pelargonii</name>
    <dbReference type="NCBI Taxonomy" id="453602"/>
    <lineage>
        <taxon>Bacteria</taxon>
        <taxon>Pseudomonadati</taxon>
        <taxon>Pseudomonadota</taxon>
        <taxon>Gammaproteobacteria</taxon>
        <taxon>Lysobacterales</taxon>
        <taxon>Lysobacteraceae</taxon>
        <taxon>Xanthomonas</taxon>
    </lineage>
</organism>
<accession>A0A6V7DYX6</accession>
<evidence type="ECO:0000313" key="1">
    <source>
        <dbReference type="EMBL" id="CAD0343344.1"/>
    </source>
</evidence>
<name>A0A6V7DYX6_9XANT</name>
<dbReference type="EMBL" id="LR828261">
    <property type="protein sequence ID" value="CAD0343348.1"/>
    <property type="molecule type" value="Genomic_DNA"/>
</dbReference>
<protein>
    <submittedName>
        <fullName evidence="1">Uncharacterized protein</fullName>
    </submittedName>
</protein>
<dbReference type="EMBL" id="LR828261">
    <property type="protein sequence ID" value="CAD0343344.1"/>
    <property type="molecule type" value="Genomic_DNA"/>
</dbReference>
<gene>
    <name evidence="1" type="ORF">CFBP2533_29180</name>
</gene>
<reference evidence="1" key="1">
    <citation type="submission" date="2020-07" db="EMBL/GenBank/DDBJ databases">
        <authorList>
            <person name="Pothier F. J."/>
        </authorList>
    </citation>
    <scope>NUCLEOTIDE SEQUENCE</scope>
    <source>
        <strain evidence="1">CFBP 2533</strain>
    </source>
</reference>
<proteinExistence type="predicted"/>
<sequence length="34" mass="3725">MPRAGLHTTQPAPRHVFTCGMPMLLRDAGIAKLH</sequence>